<dbReference type="SUPFAM" id="SSF100950">
    <property type="entry name" value="NagB/RpiA/CoA transferase-like"/>
    <property type="match status" value="1"/>
</dbReference>
<gene>
    <name evidence="5" type="ORF">M0L20_09500</name>
</gene>
<dbReference type="Gene3D" id="3.40.50.10420">
    <property type="entry name" value="NagB/RpiA/CoA transferase-like"/>
    <property type="match status" value="1"/>
</dbReference>
<evidence type="ECO:0000256" key="4">
    <source>
        <dbReference type="RuleBase" id="RU361279"/>
    </source>
</evidence>
<dbReference type="EC" id="6.3.3.2" evidence="4"/>
<comment type="similarity">
    <text evidence="1 4">Belongs to the 5-formyltetrahydrofolate cyclo-ligase family.</text>
</comment>
<sequence length="193" mass="22035">MKKADLRRQYLTTRKALSDTALAEYSQKICAHFFDQVWTDSRLTVHTFLPIARQNEMDTWLIVHRFWHDFPQVRLAVSITDADIYQLTHYELTPDTLLATNQWGIPEPIAEDSLAVKTSAIDLVLVPLLAFDRQGHRVGYGGGFYDRFLADCRPDCLKVGLSFVDSIEQIDAIEPTDIPLDVCVTPDSVVYFK</sequence>
<name>A0ABT0HIW2_9BACT</name>
<comment type="cofactor">
    <cofactor evidence="4">
        <name>Mg(2+)</name>
        <dbReference type="ChEBI" id="CHEBI:18420"/>
    </cofactor>
</comment>
<dbReference type="PANTHER" id="PTHR23407">
    <property type="entry name" value="ATPASE INHIBITOR/5-FORMYLTETRAHYDROFOLATE CYCLO-LIGASE"/>
    <property type="match status" value="1"/>
</dbReference>
<proteinExistence type="inferred from homology"/>
<keyword evidence="3 4" id="KW-0067">ATP-binding</keyword>
<keyword evidence="5" id="KW-0436">Ligase</keyword>
<accession>A0ABT0HIW2</accession>
<dbReference type="PANTHER" id="PTHR23407:SF1">
    <property type="entry name" value="5-FORMYLTETRAHYDROFOLATE CYCLO-LIGASE"/>
    <property type="match status" value="1"/>
</dbReference>
<evidence type="ECO:0000256" key="3">
    <source>
        <dbReference type="ARBA" id="ARBA00022840"/>
    </source>
</evidence>
<keyword evidence="6" id="KW-1185">Reference proteome</keyword>
<keyword evidence="4" id="KW-0479">Metal-binding</keyword>
<evidence type="ECO:0000313" key="6">
    <source>
        <dbReference type="Proteomes" id="UP001202180"/>
    </source>
</evidence>
<dbReference type="GO" id="GO:0030272">
    <property type="term" value="F:5-formyltetrahydrofolate cyclo-ligase activity"/>
    <property type="evidence" value="ECO:0007669"/>
    <property type="project" value="UniProtKB-EC"/>
</dbReference>
<dbReference type="RefSeq" id="WP_248476715.1">
    <property type="nucleotide sequence ID" value="NZ_JALPRF010000002.1"/>
</dbReference>
<evidence type="ECO:0000313" key="5">
    <source>
        <dbReference type="EMBL" id="MCK8492081.1"/>
    </source>
</evidence>
<reference evidence="5 6" key="1">
    <citation type="submission" date="2022-04" db="EMBL/GenBank/DDBJ databases">
        <title>Spirosoma sp. strain RP8 genome sequencing and assembly.</title>
        <authorList>
            <person name="Jung Y."/>
        </authorList>
    </citation>
    <scope>NUCLEOTIDE SEQUENCE [LARGE SCALE GENOMIC DNA]</scope>
    <source>
        <strain evidence="5 6">RP8</strain>
    </source>
</reference>
<dbReference type="InterPro" id="IPR002698">
    <property type="entry name" value="FTHF_cligase"/>
</dbReference>
<dbReference type="NCBIfam" id="TIGR02727">
    <property type="entry name" value="MTHFS_bact"/>
    <property type="match status" value="1"/>
</dbReference>
<comment type="caution">
    <text evidence="5">The sequence shown here is derived from an EMBL/GenBank/DDBJ whole genome shotgun (WGS) entry which is preliminary data.</text>
</comment>
<dbReference type="PIRSF" id="PIRSF006806">
    <property type="entry name" value="FTHF_cligase"/>
    <property type="match status" value="1"/>
</dbReference>
<dbReference type="InterPro" id="IPR037171">
    <property type="entry name" value="NagB/RpiA_transferase-like"/>
</dbReference>
<dbReference type="Pfam" id="PF01812">
    <property type="entry name" value="5-FTHF_cyc-lig"/>
    <property type="match status" value="1"/>
</dbReference>
<dbReference type="InterPro" id="IPR024185">
    <property type="entry name" value="FTHF_cligase-like_sf"/>
</dbReference>
<organism evidence="5 6">
    <name type="scientific">Spirosoma liriopis</name>
    <dbReference type="NCBI Taxonomy" id="2937440"/>
    <lineage>
        <taxon>Bacteria</taxon>
        <taxon>Pseudomonadati</taxon>
        <taxon>Bacteroidota</taxon>
        <taxon>Cytophagia</taxon>
        <taxon>Cytophagales</taxon>
        <taxon>Cytophagaceae</taxon>
        <taxon>Spirosoma</taxon>
    </lineage>
</organism>
<dbReference type="Proteomes" id="UP001202180">
    <property type="component" value="Unassembled WGS sequence"/>
</dbReference>
<comment type="catalytic activity">
    <reaction evidence="4">
        <text>(6S)-5-formyl-5,6,7,8-tetrahydrofolate + ATP = (6R)-5,10-methenyltetrahydrofolate + ADP + phosphate</text>
        <dbReference type="Rhea" id="RHEA:10488"/>
        <dbReference type="ChEBI" id="CHEBI:30616"/>
        <dbReference type="ChEBI" id="CHEBI:43474"/>
        <dbReference type="ChEBI" id="CHEBI:57455"/>
        <dbReference type="ChEBI" id="CHEBI:57457"/>
        <dbReference type="ChEBI" id="CHEBI:456216"/>
        <dbReference type="EC" id="6.3.3.2"/>
    </reaction>
</comment>
<dbReference type="EMBL" id="JALPRF010000002">
    <property type="protein sequence ID" value="MCK8492081.1"/>
    <property type="molecule type" value="Genomic_DNA"/>
</dbReference>
<protein>
    <recommendedName>
        <fullName evidence="4">5-formyltetrahydrofolate cyclo-ligase</fullName>
        <ecNumber evidence="4">6.3.3.2</ecNumber>
    </recommendedName>
</protein>
<keyword evidence="4" id="KW-0460">Magnesium</keyword>
<evidence type="ECO:0000256" key="1">
    <source>
        <dbReference type="ARBA" id="ARBA00010638"/>
    </source>
</evidence>
<evidence type="ECO:0000256" key="2">
    <source>
        <dbReference type="ARBA" id="ARBA00022741"/>
    </source>
</evidence>
<keyword evidence="2 4" id="KW-0547">Nucleotide-binding</keyword>